<dbReference type="Proteomes" id="UP000765509">
    <property type="component" value="Unassembled WGS sequence"/>
</dbReference>
<comment type="caution">
    <text evidence="2">The sequence shown here is derived from an EMBL/GenBank/DDBJ whole genome shotgun (WGS) entry which is preliminary data.</text>
</comment>
<evidence type="ECO:0000313" key="3">
    <source>
        <dbReference type="Proteomes" id="UP000765509"/>
    </source>
</evidence>
<proteinExistence type="predicted"/>
<reference evidence="2" key="1">
    <citation type="submission" date="2021-03" db="EMBL/GenBank/DDBJ databases">
        <title>Draft genome sequence of rust myrtle Austropuccinia psidii MF-1, a brazilian biotype.</title>
        <authorList>
            <person name="Quecine M.C."/>
            <person name="Pachon D.M.R."/>
            <person name="Bonatelli M.L."/>
            <person name="Correr F.H."/>
            <person name="Franceschini L.M."/>
            <person name="Leite T.F."/>
            <person name="Margarido G.R.A."/>
            <person name="Almeida C.A."/>
            <person name="Ferrarezi J.A."/>
            <person name="Labate C.A."/>
        </authorList>
    </citation>
    <scope>NUCLEOTIDE SEQUENCE</scope>
    <source>
        <strain evidence="2">MF-1</strain>
    </source>
</reference>
<keyword evidence="3" id="KW-1185">Reference proteome</keyword>
<name>A0A9Q3HCI8_9BASI</name>
<feature type="compositionally biased region" description="Low complexity" evidence="1">
    <location>
        <begin position="11"/>
        <end position="32"/>
    </location>
</feature>
<sequence>MQTQPHPPAPVTAQAPAPTHTTAQAPTHTHAASQALEHAHSPAARASTCVTHKWLIPLEIKPSHALPLCACVTPMHPLHCVTGSNHLTFS</sequence>
<feature type="region of interest" description="Disordered" evidence="1">
    <location>
        <begin position="1"/>
        <end position="43"/>
    </location>
</feature>
<evidence type="ECO:0000313" key="2">
    <source>
        <dbReference type="EMBL" id="MBW0500363.1"/>
    </source>
</evidence>
<accession>A0A9Q3HCI8</accession>
<gene>
    <name evidence="2" type="ORF">O181_040078</name>
</gene>
<dbReference type="AlphaFoldDB" id="A0A9Q3HCI8"/>
<organism evidence="2 3">
    <name type="scientific">Austropuccinia psidii MF-1</name>
    <dbReference type="NCBI Taxonomy" id="1389203"/>
    <lineage>
        <taxon>Eukaryota</taxon>
        <taxon>Fungi</taxon>
        <taxon>Dikarya</taxon>
        <taxon>Basidiomycota</taxon>
        <taxon>Pucciniomycotina</taxon>
        <taxon>Pucciniomycetes</taxon>
        <taxon>Pucciniales</taxon>
        <taxon>Sphaerophragmiaceae</taxon>
        <taxon>Austropuccinia</taxon>
    </lineage>
</organism>
<feature type="compositionally biased region" description="Pro residues" evidence="1">
    <location>
        <begin position="1"/>
        <end position="10"/>
    </location>
</feature>
<dbReference type="EMBL" id="AVOT02015775">
    <property type="protein sequence ID" value="MBW0500363.1"/>
    <property type="molecule type" value="Genomic_DNA"/>
</dbReference>
<evidence type="ECO:0000256" key="1">
    <source>
        <dbReference type="SAM" id="MobiDB-lite"/>
    </source>
</evidence>
<protein>
    <submittedName>
        <fullName evidence="2">Uncharacterized protein</fullName>
    </submittedName>
</protein>